<sequence length="147" mass="16695">MFFVRRIFQFLRALRPEVPPCEAEWEDVTPAEWRAWEADRKFSFSLDRLGEDGVQRVVMTVLATAERVPDRTTVREQMRRLFGMRPPDAARAVDRVIGGVVRAGSGFECPDAGADPLAARAFMLAWRDRPLVPAIRARWGAWRPGGV</sequence>
<protein>
    <submittedName>
        <fullName evidence="1">Uncharacterized protein</fullName>
    </submittedName>
</protein>
<dbReference type="KEGG" id="lamb:KBB96_20490"/>
<evidence type="ECO:0000313" key="2">
    <source>
        <dbReference type="Proteomes" id="UP000676169"/>
    </source>
</evidence>
<organism evidence="1 2">
    <name type="scientific">Luteolibacter ambystomatis</name>
    <dbReference type="NCBI Taxonomy" id="2824561"/>
    <lineage>
        <taxon>Bacteria</taxon>
        <taxon>Pseudomonadati</taxon>
        <taxon>Verrucomicrobiota</taxon>
        <taxon>Verrucomicrobiia</taxon>
        <taxon>Verrucomicrobiales</taxon>
        <taxon>Verrucomicrobiaceae</taxon>
        <taxon>Luteolibacter</taxon>
    </lineage>
</organism>
<dbReference type="EMBL" id="CP073100">
    <property type="protein sequence ID" value="QUE51219.1"/>
    <property type="molecule type" value="Genomic_DNA"/>
</dbReference>
<accession>A0A975G8V3</accession>
<proteinExistence type="predicted"/>
<dbReference type="AlphaFoldDB" id="A0A975G8V3"/>
<reference evidence="1" key="1">
    <citation type="submission" date="2021-04" db="EMBL/GenBank/DDBJ databases">
        <title>Luteolibacter sp. 32A isolated from the skin of an Anderson's salamander (Ambystoma andersonii).</title>
        <authorList>
            <person name="Spergser J."/>
            <person name="Busse H.-J."/>
        </authorList>
    </citation>
    <scope>NUCLEOTIDE SEQUENCE</scope>
    <source>
        <strain evidence="1">32A</strain>
    </source>
</reference>
<dbReference type="RefSeq" id="WP_211631358.1">
    <property type="nucleotide sequence ID" value="NZ_CP073100.1"/>
</dbReference>
<dbReference type="Proteomes" id="UP000676169">
    <property type="component" value="Chromosome"/>
</dbReference>
<gene>
    <name evidence="1" type="ORF">KBB96_20490</name>
</gene>
<name>A0A975G8V3_9BACT</name>
<evidence type="ECO:0000313" key="1">
    <source>
        <dbReference type="EMBL" id="QUE51219.1"/>
    </source>
</evidence>
<keyword evidence="2" id="KW-1185">Reference proteome</keyword>